<gene>
    <name evidence="3" type="ORF">M0R89_12955</name>
</gene>
<feature type="transmembrane region" description="Helical" evidence="1">
    <location>
        <begin position="75"/>
        <end position="99"/>
    </location>
</feature>
<sequence length="162" mass="18440">MASETLVAAGVALVVTASFPFYLYGAWYILNQEVVTWDVLMHHLKFITVGLLLTTVPLVTWMLPRFFDQFGGFAALHAFLGLQAYAMLLVAMTGIVRIFQVKHQHDLYDSDAADRDVDIGELHENMGAWRGRLRVGVAGYVLFWMLAWLIGMVRFFIDYVLY</sequence>
<organism evidence="3 4">
    <name type="scientific">Halorussus limi</name>
    <dbReference type="NCBI Taxonomy" id="2938695"/>
    <lineage>
        <taxon>Archaea</taxon>
        <taxon>Methanobacteriati</taxon>
        <taxon>Methanobacteriota</taxon>
        <taxon>Stenosarchaea group</taxon>
        <taxon>Halobacteria</taxon>
        <taxon>Halobacteriales</taxon>
        <taxon>Haladaptataceae</taxon>
        <taxon>Halorussus</taxon>
    </lineage>
</organism>
<accession>A0A8U0HRF1</accession>
<keyword evidence="1" id="KW-0472">Membrane</keyword>
<dbReference type="Pfam" id="PF24007">
    <property type="entry name" value="DUF7321"/>
    <property type="match status" value="1"/>
</dbReference>
<keyword evidence="1" id="KW-1133">Transmembrane helix</keyword>
<feature type="transmembrane region" description="Helical" evidence="1">
    <location>
        <begin position="135"/>
        <end position="157"/>
    </location>
</feature>
<feature type="domain" description="DUF7321" evidence="2">
    <location>
        <begin position="5"/>
        <end position="160"/>
    </location>
</feature>
<feature type="transmembrane region" description="Helical" evidence="1">
    <location>
        <begin position="42"/>
        <end position="63"/>
    </location>
</feature>
<dbReference type="KEGG" id="halx:M0R89_12955"/>
<dbReference type="InterPro" id="IPR055745">
    <property type="entry name" value="DUF7321"/>
</dbReference>
<protein>
    <recommendedName>
        <fullName evidence="2">DUF7321 domain-containing protein</fullName>
    </recommendedName>
</protein>
<reference evidence="3 4" key="1">
    <citation type="submission" date="2022-04" db="EMBL/GenBank/DDBJ databases">
        <title>Diverse halophilic archaea isolated from saline environments.</title>
        <authorList>
            <person name="Cui H.-L."/>
        </authorList>
    </citation>
    <scope>NUCLEOTIDE SEQUENCE [LARGE SCALE GENOMIC DNA]</scope>
    <source>
        <strain evidence="3 4">XZYJT49</strain>
    </source>
</reference>
<feature type="transmembrane region" description="Helical" evidence="1">
    <location>
        <begin position="6"/>
        <end position="30"/>
    </location>
</feature>
<proteinExistence type="predicted"/>
<dbReference type="GeneID" id="72186124"/>
<evidence type="ECO:0000256" key="1">
    <source>
        <dbReference type="SAM" id="Phobius"/>
    </source>
</evidence>
<dbReference type="RefSeq" id="WP_248649505.1">
    <property type="nucleotide sequence ID" value="NZ_CP096659.1"/>
</dbReference>
<name>A0A8U0HRF1_9EURY</name>
<dbReference type="Proteomes" id="UP000830729">
    <property type="component" value="Chromosome"/>
</dbReference>
<evidence type="ECO:0000313" key="4">
    <source>
        <dbReference type="Proteomes" id="UP000830729"/>
    </source>
</evidence>
<dbReference type="EMBL" id="CP096659">
    <property type="protein sequence ID" value="UPV73449.1"/>
    <property type="molecule type" value="Genomic_DNA"/>
</dbReference>
<keyword evidence="1" id="KW-0812">Transmembrane</keyword>
<keyword evidence="4" id="KW-1185">Reference proteome</keyword>
<evidence type="ECO:0000259" key="2">
    <source>
        <dbReference type="Pfam" id="PF24007"/>
    </source>
</evidence>
<dbReference type="AlphaFoldDB" id="A0A8U0HRF1"/>
<evidence type="ECO:0000313" key="3">
    <source>
        <dbReference type="EMBL" id="UPV73449.1"/>
    </source>
</evidence>